<keyword evidence="4" id="KW-1185">Reference proteome</keyword>
<name>A0A4S3K6C7_9GAMM</name>
<dbReference type="InterPro" id="IPR011032">
    <property type="entry name" value="GroES-like_sf"/>
</dbReference>
<feature type="domain" description="Enoyl reductase (ER)" evidence="2">
    <location>
        <begin position="14"/>
        <end position="329"/>
    </location>
</feature>
<reference evidence="3 4" key="1">
    <citation type="submission" date="2019-03" db="EMBL/GenBank/DDBJ databases">
        <title>Genomic Encyclopedia of Type Strains, Phase IV (KMG-IV): sequencing the most valuable type-strain genomes for metagenomic binning, comparative biology and taxonomic classification.</title>
        <authorList>
            <person name="Goeker M."/>
        </authorList>
    </citation>
    <scope>NUCLEOTIDE SEQUENCE [LARGE SCALE GENOMIC DNA]</scope>
    <source>
        <strain evidence="3 4">DSM 26377</strain>
    </source>
</reference>
<proteinExistence type="predicted"/>
<dbReference type="AlphaFoldDB" id="A0A4S3K6C7"/>
<dbReference type="PANTHER" id="PTHR43205:SF7">
    <property type="entry name" value="PROSTAGLANDIN REDUCTASE 1"/>
    <property type="match status" value="1"/>
</dbReference>
<sequence length="332" mass="35870">MQNRQIVLKSRPVGIPQPEHFELKVSEAPALKDGEFLVENHYLSVDPAQRGYVNDENNYAPPVPIGAVMRAMAVGKVVASKCADVRQGEFLYGWFGWQDYCAATPAGILRRVDPAQAPLSTGAGLLGINGLTAYLALHDIGKPKPGETVLVTAAAGAVGSIVGQLAKLAGARAVAVVGSDDKGRQCCEEYGYAAFINYRKPLEGALRETCPKGVDVFFDNTGGEIADTVIRQMALFGRAIQCGTMSIASWVPNPVGPRNDREILTRRLRIEGFVIFDHLKRYDETAAKLAAMARDGLLRYAEDIGTQIADAPQALVDVYSGRNKGKKLIKLR</sequence>
<dbReference type="OrthoDB" id="9805663at2"/>
<dbReference type="Gene3D" id="3.90.180.10">
    <property type="entry name" value="Medium-chain alcohol dehydrogenases, catalytic domain"/>
    <property type="match status" value="1"/>
</dbReference>
<dbReference type="InterPro" id="IPR020843">
    <property type="entry name" value="ER"/>
</dbReference>
<dbReference type="Proteomes" id="UP000295341">
    <property type="component" value="Unassembled WGS sequence"/>
</dbReference>
<dbReference type="CDD" id="cd05288">
    <property type="entry name" value="PGDH"/>
    <property type="match status" value="1"/>
</dbReference>
<protein>
    <recommendedName>
        <fullName evidence="2">Enoyl reductase (ER) domain-containing protein</fullName>
    </recommendedName>
</protein>
<dbReference type="Pfam" id="PF00107">
    <property type="entry name" value="ADH_zinc_N"/>
    <property type="match status" value="1"/>
</dbReference>
<dbReference type="PANTHER" id="PTHR43205">
    <property type="entry name" value="PROSTAGLANDIN REDUCTASE"/>
    <property type="match status" value="1"/>
</dbReference>
<organism evidence="3 4">
    <name type="scientific">Panacagrimonas perspica</name>
    <dbReference type="NCBI Taxonomy" id="381431"/>
    <lineage>
        <taxon>Bacteria</taxon>
        <taxon>Pseudomonadati</taxon>
        <taxon>Pseudomonadota</taxon>
        <taxon>Gammaproteobacteria</taxon>
        <taxon>Nevskiales</taxon>
        <taxon>Nevskiaceae</taxon>
        <taxon>Panacagrimonas</taxon>
    </lineage>
</organism>
<dbReference type="InterPro" id="IPR041694">
    <property type="entry name" value="ADH_N_2"/>
</dbReference>
<comment type="caution">
    <text evidence="3">The sequence shown here is derived from an EMBL/GenBank/DDBJ whole genome shotgun (WGS) entry which is preliminary data.</text>
</comment>
<dbReference type="RefSeq" id="WP_133883065.1">
    <property type="nucleotide sequence ID" value="NZ_MWIN01000009.1"/>
</dbReference>
<dbReference type="SUPFAM" id="SSF50129">
    <property type="entry name" value="GroES-like"/>
    <property type="match status" value="1"/>
</dbReference>
<dbReference type="EMBL" id="SOBT01000010">
    <property type="protein sequence ID" value="TDU26909.1"/>
    <property type="molecule type" value="Genomic_DNA"/>
</dbReference>
<gene>
    <name evidence="3" type="ORF">DFR24_3941</name>
</gene>
<dbReference type="Gene3D" id="3.40.50.720">
    <property type="entry name" value="NAD(P)-binding Rossmann-like Domain"/>
    <property type="match status" value="1"/>
</dbReference>
<dbReference type="Pfam" id="PF16884">
    <property type="entry name" value="ADH_N_2"/>
    <property type="match status" value="1"/>
</dbReference>
<evidence type="ECO:0000256" key="1">
    <source>
        <dbReference type="ARBA" id="ARBA00023002"/>
    </source>
</evidence>
<dbReference type="InterPro" id="IPR045010">
    <property type="entry name" value="MDR_fam"/>
</dbReference>
<evidence type="ECO:0000313" key="4">
    <source>
        <dbReference type="Proteomes" id="UP000295341"/>
    </source>
</evidence>
<dbReference type="InterPro" id="IPR013149">
    <property type="entry name" value="ADH-like_C"/>
</dbReference>
<dbReference type="SMART" id="SM00829">
    <property type="entry name" value="PKS_ER"/>
    <property type="match status" value="1"/>
</dbReference>
<evidence type="ECO:0000313" key="3">
    <source>
        <dbReference type="EMBL" id="TDU26909.1"/>
    </source>
</evidence>
<dbReference type="FunFam" id="3.40.50.720:FF:000121">
    <property type="entry name" value="Prostaglandin reductase 2"/>
    <property type="match status" value="1"/>
</dbReference>
<keyword evidence="1" id="KW-0560">Oxidoreductase</keyword>
<accession>A0A4S3K6C7</accession>
<evidence type="ECO:0000259" key="2">
    <source>
        <dbReference type="SMART" id="SM00829"/>
    </source>
</evidence>
<dbReference type="GO" id="GO:0016628">
    <property type="term" value="F:oxidoreductase activity, acting on the CH-CH group of donors, NAD or NADP as acceptor"/>
    <property type="evidence" value="ECO:0007669"/>
    <property type="project" value="InterPro"/>
</dbReference>
<dbReference type="SUPFAM" id="SSF51735">
    <property type="entry name" value="NAD(P)-binding Rossmann-fold domains"/>
    <property type="match status" value="1"/>
</dbReference>
<dbReference type="InterPro" id="IPR036291">
    <property type="entry name" value="NAD(P)-bd_dom_sf"/>
</dbReference>